<organism evidence="1">
    <name type="scientific">marine sediment metagenome</name>
    <dbReference type="NCBI Taxonomy" id="412755"/>
    <lineage>
        <taxon>unclassified sequences</taxon>
        <taxon>metagenomes</taxon>
        <taxon>ecological metagenomes</taxon>
    </lineage>
</organism>
<evidence type="ECO:0000313" key="1">
    <source>
        <dbReference type="EMBL" id="GAF85366.1"/>
    </source>
</evidence>
<evidence type="ECO:0008006" key="2">
    <source>
        <dbReference type="Google" id="ProtNLM"/>
    </source>
</evidence>
<dbReference type="AlphaFoldDB" id="X0TDI2"/>
<dbReference type="SUPFAM" id="SSF48452">
    <property type="entry name" value="TPR-like"/>
    <property type="match status" value="1"/>
</dbReference>
<reference evidence="1" key="1">
    <citation type="journal article" date="2014" name="Front. Microbiol.">
        <title>High frequency of phylogenetically diverse reductive dehalogenase-homologous genes in deep subseafloor sedimentary metagenomes.</title>
        <authorList>
            <person name="Kawai M."/>
            <person name="Futagami T."/>
            <person name="Toyoda A."/>
            <person name="Takaki Y."/>
            <person name="Nishi S."/>
            <person name="Hori S."/>
            <person name="Arai W."/>
            <person name="Tsubouchi T."/>
            <person name="Morono Y."/>
            <person name="Uchiyama I."/>
            <person name="Ito T."/>
            <person name="Fujiyama A."/>
            <person name="Inagaki F."/>
            <person name="Takami H."/>
        </authorList>
    </citation>
    <scope>NUCLEOTIDE SEQUENCE</scope>
    <source>
        <strain evidence="1">Expedition CK06-06</strain>
    </source>
</reference>
<name>X0TDI2_9ZZZZ</name>
<gene>
    <name evidence="1" type="ORF">S01H1_02261</name>
</gene>
<proteinExistence type="predicted"/>
<sequence length="203" mass="23271">NSPFKKALEEEAKRETELLPLMMSFMDETAALKERREALKKISELYPQNRKVYVTLAFYSAADEDWSQSLEYIRTFLKGDGRQNADRMSLGILEAGILHHQGLTDQTQTSLQEFVSRTMDPWYLTISDYLLGKQTEKSLLEQAGGSPENLITAHTALGLWSEGSDDKKKAIKHYREALGSFLDTWLEYDFSKERLKRLKQPAG</sequence>
<feature type="non-terminal residue" evidence="1">
    <location>
        <position position="1"/>
    </location>
</feature>
<accession>X0TDI2</accession>
<dbReference type="EMBL" id="BARS01001069">
    <property type="protein sequence ID" value="GAF85366.1"/>
    <property type="molecule type" value="Genomic_DNA"/>
</dbReference>
<dbReference type="Gene3D" id="1.25.40.10">
    <property type="entry name" value="Tetratricopeptide repeat domain"/>
    <property type="match status" value="1"/>
</dbReference>
<comment type="caution">
    <text evidence="1">The sequence shown here is derived from an EMBL/GenBank/DDBJ whole genome shotgun (WGS) entry which is preliminary data.</text>
</comment>
<protein>
    <recommendedName>
        <fullName evidence="2">Tetratricopeptide repeat-like domain-containing protein</fullName>
    </recommendedName>
</protein>
<dbReference type="InterPro" id="IPR011990">
    <property type="entry name" value="TPR-like_helical_dom_sf"/>
</dbReference>